<dbReference type="AlphaFoldDB" id="A0ABD2XC16"/>
<sequence length="67" mass="7404">MNAVARAAAARVQSTVRSQFFGDTRALQRTRACWQRPRRHSDSAACPPCEIACPKTDRVCARTTPSN</sequence>
<reference evidence="1 2" key="1">
    <citation type="journal article" date="2024" name="bioRxiv">
        <title>A reference genome for Trichogramma kaykai: A tiny desert-dwelling parasitoid wasp with competing sex-ratio distorters.</title>
        <authorList>
            <person name="Culotta J."/>
            <person name="Lindsey A.R."/>
        </authorList>
    </citation>
    <scope>NUCLEOTIDE SEQUENCE [LARGE SCALE GENOMIC DNA]</scope>
    <source>
        <strain evidence="1 2">KSX58</strain>
    </source>
</reference>
<gene>
    <name evidence="1" type="ORF">TKK_004071</name>
</gene>
<accession>A0ABD2XC16</accession>
<protein>
    <submittedName>
        <fullName evidence="1">Uncharacterized protein</fullName>
    </submittedName>
</protein>
<proteinExistence type="predicted"/>
<evidence type="ECO:0000313" key="1">
    <source>
        <dbReference type="EMBL" id="KAL3402908.1"/>
    </source>
</evidence>
<keyword evidence="2" id="KW-1185">Reference proteome</keyword>
<name>A0ABD2XC16_9HYME</name>
<comment type="caution">
    <text evidence="1">The sequence shown here is derived from an EMBL/GenBank/DDBJ whole genome shotgun (WGS) entry which is preliminary data.</text>
</comment>
<organism evidence="1 2">
    <name type="scientific">Trichogramma kaykai</name>
    <dbReference type="NCBI Taxonomy" id="54128"/>
    <lineage>
        <taxon>Eukaryota</taxon>
        <taxon>Metazoa</taxon>
        <taxon>Ecdysozoa</taxon>
        <taxon>Arthropoda</taxon>
        <taxon>Hexapoda</taxon>
        <taxon>Insecta</taxon>
        <taxon>Pterygota</taxon>
        <taxon>Neoptera</taxon>
        <taxon>Endopterygota</taxon>
        <taxon>Hymenoptera</taxon>
        <taxon>Apocrita</taxon>
        <taxon>Proctotrupomorpha</taxon>
        <taxon>Chalcidoidea</taxon>
        <taxon>Trichogrammatidae</taxon>
        <taxon>Trichogramma</taxon>
    </lineage>
</organism>
<dbReference type="Proteomes" id="UP001627154">
    <property type="component" value="Unassembled WGS sequence"/>
</dbReference>
<evidence type="ECO:0000313" key="2">
    <source>
        <dbReference type="Proteomes" id="UP001627154"/>
    </source>
</evidence>
<dbReference type="EMBL" id="JBJJXI010000032">
    <property type="protein sequence ID" value="KAL3402908.1"/>
    <property type="molecule type" value="Genomic_DNA"/>
</dbReference>